<dbReference type="CDD" id="cd09112">
    <property type="entry name" value="PLDc_CLS_2"/>
    <property type="match status" value="1"/>
</dbReference>
<dbReference type="GO" id="GO:0030572">
    <property type="term" value="F:phosphatidyltransferase activity"/>
    <property type="evidence" value="ECO:0007669"/>
    <property type="project" value="UniProtKB-ARBA"/>
</dbReference>
<dbReference type="Gene3D" id="3.30.870.10">
    <property type="entry name" value="Endonuclease Chain A"/>
    <property type="match status" value="2"/>
</dbReference>
<comment type="caution">
    <text evidence="3">The sequence shown here is derived from an EMBL/GenBank/DDBJ whole genome shotgun (WGS) entry which is preliminary data.</text>
</comment>
<evidence type="ECO:0000259" key="2">
    <source>
        <dbReference type="PROSITE" id="PS50035"/>
    </source>
</evidence>
<dbReference type="Proteomes" id="UP000295757">
    <property type="component" value="Unassembled WGS sequence"/>
</dbReference>
<organism evidence="3 4">
    <name type="scientific">Mycoplasmopsis mustelae</name>
    <dbReference type="NCBI Taxonomy" id="171289"/>
    <lineage>
        <taxon>Bacteria</taxon>
        <taxon>Bacillati</taxon>
        <taxon>Mycoplasmatota</taxon>
        <taxon>Mycoplasmoidales</taxon>
        <taxon>Metamycoplasmataceae</taxon>
        <taxon>Mycoplasmopsis</taxon>
    </lineage>
</organism>
<evidence type="ECO:0000256" key="1">
    <source>
        <dbReference type="SAM" id="Phobius"/>
    </source>
</evidence>
<evidence type="ECO:0000313" key="3">
    <source>
        <dbReference type="EMBL" id="TDV23052.1"/>
    </source>
</evidence>
<keyword evidence="1" id="KW-1133">Transmembrane helix</keyword>
<dbReference type="InterPro" id="IPR025202">
    <property type="entry name" value="PLD-like_dom"/>
</dbReference>
<feature type="domain" description="PLD phosphodiesterase" evidence="2">
    <location>
        <begin position="418"/>
        <end position="445"/>
    </location>
</feature>
<proteinExistence type="predicted"/>
<feature type="domain" description="PLD phosphodiesterase" evidence="2">
    <location>
        <begin position="239"/>
        <end position="266"/>
    </location>
</feature>
<dbReference type="AlphaFoldDB" id="A0A4R7UC19"/>
<accession>A0A4R7UC19</accession>
<dbReference type="SUPFAM" id="SSF56024">
    <property type="entry name" value="Phospholipase D/nuclease"/>
    <property type="match status" value="2"/>
</dbReference>
<gene>
    <name evidence="3" type="ORF">BCF59_0675</name>
</gene>
<dbReference type="EMBL" id="SOCN01000004">
    <property type="protein sequence ID" value="TDV23052.1"/>
    <property type="molecule type" value="Genomic_DNA"/>
</dbReference>
<feature type="transmembrane region" description="Helical" evidence="1">
    <location>
        <begin position="71"/>
        <end position="91"/>
    </location>
</feature>
<evidence type="ECO:0000313" key="4">
    <source>
        <dbReference type="Proteomes" id="UP000295757"/>
    </source>
</evidence>
<keyword evidence="1" id="KW-0472">Membrane</keyword>
<reference evidence="3 4" key="1">
    <citation type="submission" date="2019-03" db="EMBL/GenBank/DDBJ databases">
        <title>Genomic Encyclopedia of Archaeal and Bacterial Type Strains, Phase II (KMG-II): from individual species to whole genera.</title>
        <authorList>
            <person name="Goeker M."/>
        </authorList>
    </citation>
    <scope>NUCLEOTIDE SEQUENCE [LARGE SCALE GENOMIC DNA]</scope>
    <source>
        <strain evidence="3 4">ATCC 35214</strain>
    </source>
</reference>
<dbReference type="PROSITE" id="PS50035">
    <property type="entry name" value="PLD"/>
    <property type="match status" value="2"/>
</dbReference>
<keyword evidence="1" id="KW-0812">Transmembrane</keyword>
<dbReference type="GO" id="GO:0032049">
    <property type="term" value="P:cardiolipin biosynthetic process"/>
    <property type="evidence" value="ECO:0007669"/>
    <property type="project" value="UniProtKB-ARBA"/>
</dbReference>
<protein>
    <submittedName>
        <fullName evidence="3">Cardiolipin synthase</fullName>
    </submittedName>
</protein>
<dbReference type="SMART" id="SM00155">
    <property type="entry name" value="PLDc"/>
    <property type="match status" value="2"/>
</dbReference>
<dbReference type="PANTHER" id="PTHR21248">
    <property type="entry name" value="CARDIOLIPIN SYNTHASE"/>
    <property type="match status" value="1"/>
</dbReference>
<dbReference type="PANTHER" id="PTHR21248:SF7">
    <property type="entry name" value="MINOR CARDIOLIPIN SYNTHASE CLSB"/>
    <property type="match status" value="1"/>
</dbReference>
<keyword evidence="4" id="KW-1185">Reference proteome</keyword>
<feature type="transmembrane region" description="Helical" evidence="1">
    <location>
        <begin position="39"/>
        <end position="59"/>
    </location>
</feature>
<dbReference type="Pfam" id="PF13091">
    <property type="entry name" value="PLDc_2"/>
    <property type="match status" value="2"/>
</dbReference>
<dbReference type="RefSeq" id="WP_134111210.1">
    <property type="nucleotide sequence ID" value="NZ_SOCN01000004.1"/>
</dbReference>
<dbReference type="OrthoDB" id="9762009at2"/>
<feature type="transmembrane region" description="Helical" evidence="1">
    <location>
        <begin position="12"/>
        <end position="33"/>
    </location>
</feature>
<name>A0A4R7UC19_9BACT</name>
<sequence length="503" mass="59361">MKKSFISKRAIIFIIQFIFFLALFGGIASLLFIINIEYIYLFLFIAYFVNTFFVFFIGLQRRNFEAKLGWLYIIILFPIIGHALFFGFGWISRNKNEIKIKDDAKFKIQTYQKDGYLHSEDCYSEALNAISKINDTTSMNSDYEFITDGYRFYQKLFKDIKKAKKSIYIISYIIKNSEISTELLHLLRQKHFEGVEIKWLVDYFGAYYSQKKEIKKLQKLGIKISYIGKIYYPFINASSFNRNHQKFLIIDSEVVFSGGNNISDEYASMSKKYGHWIDVNYKITGEYVNVYNLHFLKLWKIFSNEDLDIKQHLLNFQHTGHQHKNHSVLVSESPSFPHSQSEFTWIKLLSQAKRSIKIASPYFSASDALYREIIVALRSGVEVIVYFPGLPDKKIVHQIGIWQLKKLMQHGLKVQIYQGHFLHSKIGVIDDQIAWAGTNNFDSRSMNSQYETMDIIYGRDVMQIVNIFKEYDRFCIDLQSHPTLNKEYNFFENFFFSWLKHLI</sequence>
<dbReference type="InterPro" id="IPR001736">
    <property type="entry name" value="PLipase_D/transphosphatidylase"/>
</dbReference>